<feature type="transmembrane region" description="Helical" evidence="6">
    <location>
        <begin position="434"/>
        <end position="456"/>
    </location>
</feature>
<dbReference type="Proteomes" id="UP000078343">
    <property type="component" value="Unassembled WGS sequence"/>
</dbReference>
<keyword evidence="2 6" id="KW-0812">Transmembrane</keyword>
<dbReference type="GO" id="GO:0022857">
    <property type="term" value="F:transmembrane transporter activity"/>
    <property type="evidence" value="ECO:0007669"/>
    <property type="project" value="InterPro"/>
</dbReference>
<dbReference type="InterPro" id="IPR005829">
    <property type="entry name" value="Sugar_transporter_CS"/>
</dbReference>
<name>A0A178ZV08_9EURO</name>
<dbReference type="AlphaFoldDB" id="A0A178ZV08"/>
<dbReference type="InterPro" id="IPR011701">
    <property type="entry name" value="MFS"/>
</dbReference>
<evidence type="ECO:0000313" key="9">
    <source>
        <dbReference type="Proteomes" id="UP000078343"/>
    </source>
</evidence>
<evidence type="ECO:0000256" key="2">
    <source>
        <dbReference type="ARBA" id="ARBA00022692"/>
    </source>
</evidence>
<evidence type="ECO:0000256" key="5">
    <source>
        <dbReference type="SAM" id="MobiDB-lite"/>
    </source>
</evidence>
<feature type="transmembrane region" description="Helical" evidence="6">
    <location>
        <begin position="324"/>
        <end position="348"/>
    </location>
</feature>
<comment type="caution">
    <text evidence="8">The sequence shown here is derived from an EMBL/GenBank/DDBJ whole genome shotgun (WGS) entry which is preliminary data.</text>
</comment>
<keyword evidence="3 6" id="KW-1133">Transmembrane helix</keyword>
<feature type="transmembrane region" description="Helical" evidence="6">
    <location>
        <begin position="188"/>
        <end position="213"/>
    </location>
</feature>
<evidence type="ECO:0000256" key="1">
    <source>
        <dbReference type="ARBA" id="ARBA00004141"/>
    </source>
</evidence>
<dbReference type="GO" id="GO:0016020">
    <property type="term" value="C:membrane"/>
    <property type="evidence" value="ECO:0007669"/>
    <property type="project" value="UniProtKB-SubCell"/>
</dbReference>
<dbReference type="EMBL" id="LVYI01000002">
    <property type="protein sequence ID" value="OAP63266.1"/>
    <property type="molecule type" value="Genomic_DNA"/>
</dbReference>
<feature type="transmembrane region" description="Helical" evidence="6">
    <location>
        <begin position="162"/>
        <end position="182"/>
    </location>
</feature>
<feature type="transmembrane region" description="Helical" evidence="6">
    <location>
        <begin position="502"/>
        <end position="521"/>
    </location>
</feature>
<dbReference type="OrthoDB" id="5296287at2759"/>
<feature type="domain" description="Major facilitator superfamily (MFS) profile" evidence="7">
    <location>
        <begin position="96"/>
        <end position="531"/>
    </location>
</feature>
<dbReference type="GO" id="GO:0042908">
    <property type="term" value="P:xenobiotic transport"/>
    <property type="evidence" value="ECO:0007669"/>
    <property type="project" value="UniProtKB-ARBA"/>
</dbReference>
<gene>
    <name evidence="8" type="ORF">AYL99_02493</name>
</gene>
<feature type="transmembrane region" description="Helical" evidence="6">
    <location>
        <begin position="251"/>
        <end position="271"/>
    </location>
</feature>
<feature type="transmembrane region" description="Helical" evidence="6">
    <location>
        <begin position="368"/>
        <end position="388"/>
    </location>
</feature>
<proteinExistence type="predicted"/>
<evidence type="ECO:0000313" key="8">
    <source>
        <dbReference type="EMBL" id="OAP63266.1"/>
    </source>
</evidence>
<feature type="transmembrane region" description="Helical" evidence="6">
    <location>
        <begin position="409"/>
        <end position="428"/>
    </location>
</feature>
<dbReference type="CDD" id="cd17323">
    <property type="entry name" value="MFS_Tpo1_MDR_like"/>
    <property type="match status" value="1"/>
</dbReference>
<dbReference type="PANTHER" id="PTHR23502">
    <property type="entry name" value="MAJOR FACILITATOR SUPERFAMILY"/>
    <property type="match status" value="1"/>
</dbReference>
<evidence type="ECO:0000256" key="4">
    <source>
        <dbReference type="ARBA" id="ARBA00023136"/>
    </source>
</evidence>
<keyword evidence="4 6" id="KW-0472">Membrane</keyword>
<reference evidence="8 9" key="1">
    <citation type="submission" date="2016-04" db="EMBL/GenBank/DDBJ databases">
        <title>Draft genome of Fonsecaea erecta CBS 125763.</title>
        <authorList>
            <person name="Weiss V.A."/>
            <person name="Vicente V.A."/>
            <person name="Raittz R.T."/>
            <person name="Moreno L.F."/>
            <person name="De Souza E.M."/>
            <person name="Pedrosa F.O."/>
            <person name="Steffens M.B."/>
            <person name="Faoro H."/>
            <person name="Tadra-Sfeir M.Z."/>
            <person name="Najafzadeh M.J."/>
            <person name="Felipe M.S."/>
            <person name="Teixeira M."/>
            <person name="Sun J."/>
            <person name="Xi L."/>
            <person name="Gomes R."/>
            <person name="De Azevedo C.M."/>
            <person name="Salgado C.G."/>
            <person name="Da Silva M.B."/>
            <person name="Nascimento M.F."/>
            <person name="Queiroz-Telles F."/>
            <person name="Attili D.S."/>
            <person name="Gorbushina A."/>
        </authorList>
    </citation>
    <scope>NUCLEOTIDE SEQUENCE [LARGE SCALE GENOMIC DNA]</scope>
    <source>
        <strain evidence="8 9">CBS 125763</strain>
    </source>
</reference>
<organism evidence="8 9">
    <name type="scientific">Fonsecaea erecta</name>
    <dbReference type="NCBI Taxonomy" id="1367422"/>
    <lineage>
        <taxon>Eukaryota</taxon>
        <taxon>Fungi</taxon>
        <taxon>Dikarya</taxon>
        <taxon>Ascomycota</taxon>
        <taxon>Pezizomycotina</taxon>
        <taxon>Eurotiomycetes</taxon>
        <taxon>Chaetothyriomycetidae</taxon>
        <taxon>Chaetothyriales</taxon>
        <taxon>Herpotrichiellaceae</taxon>
        <taxon>Fonsecaea</taxon>
    </lineage>
</organism>
<dbReference type="GO" id="GO:0140115">
    <property type="term" value="P:export across plasma membrane"/>
    <property type="evidence" value="ECO:0007669"/>
    <property type="project" value="UniProtKB-ARBA"/>
</dbReference>
<dbReference type="PROSITE" id="PS00216">
    <property type="entry name" value="SUGAR_TRANSPORT_1"/>
    <property type="match status" value="1"/>
</dbReference>
<dbReference type="PANTHER" id="PTHR23502:SF33">
    <property type="entry name" value="MAJOR FACILITATOR SUPERFAMILY (MFS) PROFILE DOMAIN-CONTAINING PROTEIN-RELATED"/>
    <property type="match status" value="1"/>
</dbReference>
<protein>
    <recommendedName>
        <fullName evidence="7">Major facilitator superfamily (MFS) profile domain-containing protein</fullName>
    </recommendedName>
</protein>
<accession>A0A178ZV08</accession>
<feature type="compositionally biased region" description="Basic residues" evidence="5">
    <location>
        <begin position="46"/>
        <end position="60"/>
    </location>
</feature>
<evidence type="ECO:0000256" key="6">
    <source>
        <dbReference type="SAM" id="Phobius"/>
    </source>
</evidence>
<dbReference type="Gene3D" id="1.20.1250.20">
    <property type="entry name" value="MFS general substrate transporter like domains"/>
    <property type="match status" value="1"/>
</dbReference>
<keyword evidence="9" id="KW-1185">Reference proteome</keyword>
<dbReference type="SUPFAM" id="SSF103473">
    <property type="entry name" value="MFS general substrate transporter"/>
    <property type="match status" value="1"/>
</dbReference>
<feature type="transmembrane region" description="Helical" evidence="6">
    <location>
        <begin position="220"/>
        <end position="245"/>
    </location>
</feature>
<dbReference type="RefSeq" id="XP_018696633.1">
    <property type="nucleotide sequence ID" value="XM_018834009.1"/>
</dbReference>
<feature type="transmembrane region" description="Helical" evidence="6">
    <location>
        <begin position="96"/>
        <end position="118"/>
    </location>
</feature>
<feature type="region of interest" description="Disordered" evidence="5">
    <location>
        <begin position="1"/>
        <end position="62"/>
    </location>
</feature>
<feature type="transmembrane region" description="Helical" evidence="6">
    <location>
        <begin position="468"/>
        <end position="490"/>
    </location>
</feature>
<feature type="transmembrane region" description="Helical" evidence="6">
    <location>
        <begin position="130"/>
        <end position="150"/>
    </location>
</feature>
<dbReference type="InterPro" id="IPR036259">
    <property type="entry name" value="MFS_trans_sf"/>
</dbReference>
<evidence type="ECO:0000256" key="3">
    <source>
        <dbReference type="ARBA" id="ARBA00022989"/>
    </source>
</evidence>
<comment type="subcellular location">
    <subcellularLocation>
        <location evidence="1">Membrane</location>
        <topology evidence="1">Multi-pass membrane protein</topology>
    </subcellularLocation>
</comment>
<evidence type="ECO:0000259" key="7">
    <source>
        <dbReference type="PROSITE" id="PS50850"/>
    </source>
</evidence>
<dbReference type="PROSITE" id="PS50850">
    <property type="entry name" value="MFS"/>
    <property type="match status" value="1"/>
</dbReference>
<dbReference type="FunFam" id="1.20.1250.20:FF:000460">
    <property type="entry name" value="MFS multidrug transporter, putative"/>
    <property type="match status" value="1"/>
</dbReference>
<sequence length="537" mass="59106">MASTVTSDQDSPDVEVPIAVDPQEEIPAQIPIHSEAPQDEPSQNRPQRKQGGRREKHRLKKDVLPEQDLDKGIVGWEGQDDPEYPRNYTSLRKWTILSLVSSMTLISPFASSVFAPAVRFADVDFNNTSTILGAFVVSAYVLGYAVGPLFLSPLSEIYGRRIVLSIASLHFVVWQIGCALAPNISSLIVFRLLTGMGGSACLTIGGGTIADLFEKEQRGLAMSIFTAGPLFGPVLGPICGGFIAQGAGWRWVFWTLLIVAATCTGLILIFYRETNHAVLIRQKTRRLARDLERDDLTSCYDNVLDRRSARTLLSRSLGRPLKMLFLSPIVGLLAIYVAVIFGCLYLLFTTITTVFQETYHWSPDLTGLAYIGLGLGLMCGQALFGLTSDRIVVRLTEANNDVYQPEMRLTMCLLFAFFVPISFFWYGWSIEAKAQWVVPIIGLLPFGFGMIGIFTSIQTYIIDAYSQYAASGIAAVTVTRSFFGAFLPLAGPSLYRSLGYGWGNSLLGFLTLALIPAPVLLRQYGGSLRQRYPVELG</sequence>
<dbReference type="GeneID" id="30006663"/>
<dbReference type="InterPro" id="IPR020846">
    <property type="entry name" value="MFS_dom"/>
</dbReference>
<dbReference type="Pfam" id="PF07690">
    <property type="entry name" value="MFS_1"/>
    <property type="match status" value="1"/>
</dbReference>